<feature type="transmembrane region" description="Helical" evidence="8">
    <location>
        <begin position="249"/>
        <end position="275"/>
    </location>
</feature>
<feature type="transmembrane region" description="Helical" evidence="8">
    <location>
        <begin position="320"/>
        <end position="338"/>
    </location>
</feature>
<evidence type="ECO:0000313" key="10">
    <source>
        <dbReference type="Proteomes" id="UP000504882"/>
    </source>
</evidence>
<keyword evidence="10" id="KW-1185">Reference proteome</keyword>
<dbReference type="Gene3D" id="1.10.3470.10">
    <property type="entry name" value="ABC transporter involved in vitamin B12 uptake, BtuC"/>
    <property type="match status" value="1"/>
</dbReference>
<dbReference type="PANTHER" id="PTHR30472:SF1">
    <property type="entry name" value="FE(3+) DICITRATE TRANSPORT SYSTEM PERMEASE PROTEIN FECC-RELATED"/>
    <property type="match status" value="1"/>
</dbReference>
<feature type="transmembrane region" description="Helical" evidence="8">
    <location>
        <begin position="201"/>
        <end position="221"/>
    </location>
</feature>
<dbReference type="Proteomes" id="UP000504882">
    <property type="component" value="Unassembled WGS sequence"/>
</dbReference>
<dbReference type="CDD" id="cd06550">
    <property type="entry name" value="TM_ABC_iron-siderophores_like"/>
    <property type="match status" value="1"/>
</dbReference>
<protein>
    <submittedName>
        <fullName evidence="9">Iron ABC transporter permease</fullName>
    </submittedName>
</protein>
<dbReference type="InterPro" id="IPR000522">
    <property type="entry name" value="ABC_transptr_permease_BtuC"/>
</dbReference>
<sequence length="344" mass="35018">MSTTRVAPPSSVARRSGRALGLLPAALVLLVLVLISVGLGSRDVAPADVWQALIGSTDRADATVIREMRMPRTLIALVVGAALALGGTILQGLARNPLADPGVLGINAGAALAVVAGALVFGAMPASAAVWFAFAGAALATVAVYTIAAVGREGATPVKLALAGAAATALCGSFSSAILLADPDALNELRMWQVGALAGRYYPVLVQLAPYFAVGIVAALFTGRALNLLSLGDELASTLGLRIDRTRGVLFAIVALLCGAATAACGPIVFVGLMIPHLARLITGPDYRWILAYSTVLGPVLLLGSDILGRVLLPTAEVPVGVVVGVLGAPVFVLLVRFRRIVTI</sequence>
<keyword evidence="7 8" id="KW-0472">Membrane</keyword>
<feature type="transmembrane region" description="Helical" evidence="8">
    <location>
        <begin position="73"/>
        <end position="90"/>
    </location>
</feature>
<dbReference type="InterPro" id="IPR037294">
    <property type="entry name" value="ABC_BtuC-like"/>
</dbReference>
<reference evidence="9 10" key="1">
    <citation type="submission" date="2019-03" db="EMBL/GenBank/DDBJ databases">
        <title>Genomic features of bacteria from cold environments.</title>
        <authorList>
            <person name="Shen L."/>
        </authorList>
    </citation>
    <scope>NUCLEOTIDE SEQUENCE [LARGE SCALE GENOMIC DNA]</scope>
    <source>
        <strain evidence="10">T3246-1</strain>
    </source>
</reference>
<keyword evidence="3" id="KW-0813">Transport</keyword>
<evidence type="ECO:0000256" key="7">
    <source>
        <dbReference type="ARBA" id="ARBA00023136"/>
    </source>
</evidence>
<evidence type="ECO:0000256" key="6">
    <source>
        <dbReference type="ARBA" id="ARBA00022989"/>
    </source>
</evidence>
<keyword evidence="5 8" id="KW-0812">Transmembrane</keyword>
<evidence type="ECO:0000256" key="2">
    <source>
        <dbReference type="ARBA" id="ARBA00007935"/>
    </source>
</evidence>
<evidence type="ECO:0000256" key="4">
    <source>
        <dbReference type="ARBA" id="ARBA00022475"/>
    </source>
</evidence>
<comment type="subcellular location">
    <subcellularLocation>
        <location evidence="1">Cell membrane</location>
        <topology evidence="1">Multi-pass membrane protein</topology>
    </subcellularLocation>
</comment>
<dbReference type="SUPFAM" id="SSF81345">
    <property type="entry name" value="ABC transporter involved in vitamin B12 uptake, BtuC"/>
    <property type="match status" value="1"/>
</dbReference>
<accession>A0ABY2E7D4</accession>
<evidence type="ECO:0000256" key="3">
    <source>
        <dbReference type="ARBA" id="ARBA00022448"/>
    </source>
</evidence>
<comment type="similarity">
    <text evidence="2">Belongs to the binding-protein-dependent transport system permease family. FecCD subfamily.</text>
</comment>
<evidence type="ECO:0000256" key="5">
    <source>
        <dbReference type="ARBA" id="ARBA00022692"/>
    </source>
</evidence>
<feature type="transmembrane region" description="Helical" evidence="8">
    <location>
        <begin position="20"/>
        <end position="40"/>
    </location>
</feature>
<dbReference type="EMBL" id="SMNA01000002">
    <property type="protein sequence ID" value="TDE97338.1"/>
    <property type="molecule type" value="Genomic_DNA"/>
</dbReference>
<dbReference type="PANTHER" id="PTHR30472">
    <property type="entry name" value="FERRIC ENTEROBACTIN TRANSPORT SYSTEM PERMEASE PROTEIN"/>
    <property type="match status" value="1"/>
</dbReference>
<comment type="caution">
    <text evidence="9">The sequence shown here is derived from an EMBL/GenBank/DDBJ whole genome shotgun (WGS) entry which is preliminary data.</text>
</comment>
<feature type="transmembrane region" description="Helical" evidence="8">
    <location>
        <begin position="102"/>
        <end position="123"/>
    </location>
</feature>
<feature type="transmembrane region" description="Helical" evidence="8">
    <location>
        <begin position="160"/>
        <end position="181"/>
    </location>
</feature>
<evidence type="ECO:0000313" key="9">
    <source>
        <dbReference type="EMBL" id="TDE97338.1"/>
    </source>
</evidence>
<dbReference type="Pfam" id="PF01032">
    <property type="entry name" value="FecCD"/>
    <property type="match status" value="1"/>
</dbReference>
<evidence type="ECO:0000256" key="1">
    <source>
        <dbReference type="ARBA" id="ARBA00004651"/>
    </source>
</evidence>
<keyword evidence="4" id="KW-1003">Cell membrane</keyword>
<organism evidence="9 10">
    <name type="scientific">Occultella glacieicola</name>
    <dbReference type="NCBI Taxonomy" id="2518684"/>
    <lineage>
        <taxon>Bacteria</taxon>
        <taxon>Bacillati</taxon>
        <taxon>Actinomycetota</taxon>
        <taxon>Actinomycetes</taxon>
        <taxon>Micrococcales</taxon>
        <taxon>Ruaniaceae</taxon>
        <taxon>Occultella</taxon>
    </lineage>
</organism>
<keyword evidence="6 8" id="KW-1133">Transmembrane helix</keyword>
<dbReference type="RefSeq" id="WP_133106264.1">
    <property type="nucleotide sequence ID" value="NZ_SMNA01000002.1"/>
</dbReference>
<feature type="transmembrane region" description="Helical" evidence="8">
    <location>
        <begin position="287"/>
        <end position="308"/>
    </location>
</feature>
<proteinExistence type="inferred from homology"/>
<feature type="transmembrane region" description="Helical" evidence="8">
    <location>
        <begin position="129"/>
        <end position="148"/>
    </location>
</feature>
<name>A0ABY2E7D4_9MICO</name>
<evidence type="ECO:0000256" key="8">
    <source>
        <dbReference type="SAM" id="Phobius"/>
    </source>
</evidence>
<gene>
    <name evidence="9" type="ORF">EXU48_03830</name>
</gene>